<sequence length="290" mass="30798">MERSPSSQGLAVGSSQGQGPIRHPRPLTAAELHLELEKEQESIVNRLTRELSALRAQTASVASTASSTSDLFTTSTSHDPFPYSSGTAGSAAYPIPTSARRHRSSSNLSTRSARSAREAVHNAGATSVSGVAAPRDPPTERSARQSLDIQRPDPGSRQNSYSYNHGLGLSTSTSSGNMYRSASNTTSPYAPAPPSGYTAGYYGRHSREPSQQSQLPLAGAGSRSPSFGSVQAAARYEEAAVQRQELESVKKENESLKQKIRELEKQLAGDATIRISETTAQRSGTNFSAS</sequence>
<dbReference type="AlphaFoldDB" id="A0AAN7T746"/>
<evidence type="ECO:0000313" key="2">
    <source>
        <dbReference type="EMBL" id="KAK5090755.1"/>
    </source>
</evidence>
<dbReference type="PANTHER" id="PTHR39610">
    <property type="entry name" value="BZIP DOMAIN-CONTAINING PROTEIN-RELATED"/>
    <property type="match status" value="1"/>
</dbReference>
<evidence type="ECO:0000313" key="3">
    <source>
        <dbReference type="Proteomes" id="UP001309876"/>
    </source>
</evidence>
<feature type="compositionally biased region" description="Basic and acidic residues" evidence="1">
    <location>
        <begin position="235"/>
        <end position="253"/>
    </location>
</feature>
<name>A0AAN7T746_9EURO</name>
<feature type="compositionally biased region" description="Polar residues" evidence="1">
    <location>
        <begin position="177"/>
        <end position="188"/>
    </location>
</feature>
<feature type="region of interest" description="Disordered" evidence="1">
    <location>
        <begin position="1"/>
        <end position="27"/>
    </location>
</feature>
<reference evidence="2 3" key="1">
    <citation type="submission" date="2023-08" db="EMBL/GenBank/DDBJ databases">
        <title>Black Yeasts Isolated from many extreme environments.</title>
        <authorList>
            <person name="Coleine C."/>
            <person name="Stajich J.E."/>
            <person name="Selbmann L."/>
        </authorList>
    </citation>
    <scope>NUCLEOTIDE SEQUENCE [LARGE SCALE GENOMIC DNA]</scope>
    <source>
        <strain evidence="2 3">CCFEE 5910</strain>
    </source>
</reference>
<evidence type="ECO:0000256" key="1">
    <source>
        <dbReference type="SAM" id="MobiDB-lite"/>
    </source>
</evidence>
<dbReference type="Proteomes" id="UP001309876">
    <property type="component" value="Unassembled WGS sequence"/>
</dbReference>
<organism evidence="2 3">
    <name type="scientific">Lithohypha guttulata</name>
    <dbReference type="NCBI Taxonomy" id="1690604"/>
    <lineage>
        <taxon>Eukaryota</taxon>
        <taxon>Fungi</taxon>
        <taxon>Dikarya</taxon>
        <taxon>Ascomycota</taxon>
        <taxon>Pezizomycotina</taxon>
        <taxon>Eurotiomycetes</taxon>
        <taxon>Chaetothyriomycetidae</taxon>
        <taxon>Chaetothyriales</taxon>
        <taxon>Trichomeriaceae</taxon>
        <taxon>Lithohypha</taxon>
    </lineage>
</organism>
<feature type="compositionally biased region" description="Polar residues" evidence="1">
    <location>
        <begin position="275"/>
        <end position="290"/>
    </location>
</feature>
<comment type="caution">
    <text evidence="2">The sequence shown here is derived from an EMBL/GenBank/DDBJ whole genome shotgun (WGS) entry which is preliminary data.</text>
</comment>
<keyword evidence="3" id="KW-1185">Reference proteome</keyword>
<accession>A0AAN7T746</accession>
<feature type="region of interest" description="Disordered" evidence="1">
    <location>
        <begin position="55"/>
        <end position="253"/>
    </location>
</feature>
<feature type="region of interest" description="Disordered" evidence="1">
    <location>
        <begin position="268"/>
        <end position="290"/>
    </location>
</feature>
<feature type="compositionally biased region" description="Polar residues" evidence="1">
    <location>
        <begin position="1"/>
        <end position="18"/>
    </location>
</feature>
<dbReference type="PANTHER" id="PTHR39610:SF1">
    <property type="match status" value="1"/>
</dbReference>
<proteinExistence type="predicted"/>
<gene>
    <name evidence="2" type="ORF">LTR05_000931</name>
</gene>
<feature type="compositionally biased region" description="Low complexity" evidence="1">
    <location>
        <begin position="58"/>
        <end position="77"/>
    </location>
</feature>
<dbReference type="EMBL" id="JAVRRJ010000001">
    <property type="protein sequence ID" value="KAK5090755.1"/>
    <property type="molecule type" value="Genomic_DNA"/>
</dbReference>
<protein>
    <submittedName>
        <fullName evidence="2">Uncharacterized protein</fullName>
    </submittedName>
</protein>
<feature type="compositionally biased region" description="Low complexity" evidence="1">
    <location>
        <begin position="166"/>
        <end position="176"/>
    </location>
</feature>